<sequence length="438" mass="45342">MTGAARWLRGLPAGAVAVAAVTGAVALLEPHLPALGLLPLYLLAVLPVAVRWGAGPAAVVSVASTALFGHLFLPSSRRWWFTEVDNAAATGVFLVTAVVVGNLAARLRRAAEHSARLSAEQAALRRVATEVAREAPPAEVFATVVQELRRLLGADRAAVTRLEPDGTSTVVAASGGAPGPGADELVVPVVVGGQAWGALTARRDGERFPAGAPRRIAEFTEIVAIAVANAESRAQLAASRARVIAATDATRRRLERDLHDGAQQRLVSLALELRQVESAVPAGLPQVRADLDRMAGDLTEALDELRELSRGIHPVILSEGGLGPALRTLARRAGVPVELDVRSARRFPEPVEVAAYYVVSEAVTNTAKHAAATHVAVTLEAGAGALTLRVRDDGAGGADPGRGSGITGLRDRVEALGGSIRVTSPPGEGTTVDVSLPL</sequence>
<keyword evidence="10" id="KW-0067">ATP-binding</keyword>
<dbReference type="Pfam" id="PF13493">
    <property type="entry name" value="DUF4118"/>
    <property type="match status" value="1"/>
</dbReference>
<keyword evidence="13 14" id="KW-0472">Membrane</keyword>
<dbReference type="RefSeq" id="WP_218579319.1">
    <property type="nucleotide sequence ID" value="NZ_BAABGO010000069.1"/>
</dbReference>
<evidence type="ECO:0000313" key="18">
    <source>
        <dbReference type="Proteomes" id="UP000482800"/>
    </source>
</evidence>
<keyword evidence="7 14" id="KW-0812">Transmembrane</keyword>
<dbReference type="AlphaFoldDB" id="A0A6V8KJV4"/>
<keyword evidence="9" id="KW-0418">Kinase</keyword>
<dbReference type="PROSITE" id="PS50109">
    <property type="entry name" value="HIS_KIN"/>
    <property type="match status" value="1"/>
</dbReference>
<dbReference type="SMART" id="SM00387">
    <property type="entry name" value="HATPase_c"/>
    <property type="match status" value="1"/>
</dbReference>
<name>A0A6V8KJV4_9ACTN</name>
<keyword evidence="12" id="KW-0902">Two-component regulatory system</keyword>
<evidence type="ECO:0000256" key="13">
    <source>
        <dbReference type="ARBA" id="ARBA00023136"/>
    </source>
</evidence>
<evidence type="ECO:0000256" key="14">
    <source>
        <dbReference type="SAM" id="Phobius"/>
    </source>
</evidence>
<feature type="domain" description="Phytochrome chromophore attachment site" evidence="15">
    <location>
        <begin position="139"/>
        <end position="269"/>
    </location>
</feature>
<accession>A0A6V8KJV4</accession>
<dbReference type="InterPro" id="IPR029016">
    <property type="entry name" value="GAF-like_dom_sf"/>
</dbReference>
<dbReference type="InterPro" id="IPR036890">
    <property type="entry name" value="HATPase_C_sf"/>
</dbReference>
<feature type="transmembrane region" description="Helical" evidence="14">
    <location>
        <begin position="7"/>
        <end position="28"/>
    </location>
</feature>
<feature type="domain" description="Histidine kinase" evidence="16">
    <location>
        <begin position="358"/>
        <end position="438"/>
    </location>
</feature>
<evidence type="ECO:0000256" key="7">
    <source>
        <dbReference type="ARBA" id="ARBA00022692"/>
    </source>
</evidence>
<dbReference type="InterPro" id="IPR005467">
    <property type="entry name" value="His_kinase_dom"/>
</dbReference>
<evidence type="ECO:0000256" key="8">
    <source>
        <dbReference type="ARBA" id="ARBA00022741"/>
    </source>
</evidence>
<dbReference type="Pfam" id="PF07730">
    <property type="entry name" value="HisKA_3"/>
    <property type="match status" value="1"/>
</dbReference>
<protein>
    <recommendedName>
        <fullName evidence="4">histidine kinase</fullName>
        <ecNumber evidence="4">2.7.13.3</ecNumber>
    </recommendedName>
</protein>
<dbReference type="Gene3D" id="3.30.565.10">
    <property type="entry name" value="Histidine kinase-like ATPase, C-terminal domain"/>
    <property type="match status" value="1"/>
</dbReference>
<dbReference type="InterPro" id="IPR016132">
    <property type="entry name" value="Phyto_chromo_attachment"/>
</dbReference>
<dbReference type="Gene3D" id="1.20.120.620">
    <property type="entry name" value="Backbone structure of the membrane domain of e. Coli histidine kinase receptor kdpd"/>
    <property type="match status" value="1"/>
</dbReference>
<dbReference type="GO" id="GO:0016020">
    <property type="term" value="C:membrane"/>
    <property type="evidence" value="ECO:0007669"/>
    <property type="project" value="UniProtKB-SubCell"/>
</dbReference>
<dbReference type="InterPro" id="IPR038318">
    <property type="entry name" value="KdpD_sf"/>
</dbReference>
<keyword evidence="8" id="KW-0547">Nucleotide-binding</keyword>
<reference evidence="17 18" key="1">
    <citation type="submission" date="2020-03" db="EMBL/GenBank/DDBJ databases">
        <title>Whole genome shotgun sequence of Phytohabitans houttuyneae NBRC 108639.</title>
        <authorList>
            <person name="Komaki H."/>
            <person name="Tamura T."/>
        </authorList>
    </citation>
    <scope>NUCLEOTIDE SEQUENCE [LARGE SCALE GENOMIC DNA]</scope>
    <source>
        <strain evidence="17 18">NBRC 108639</strain>
    </source>
</reference>
<evidence type="ECO:0000256" key="10">
    <source>
        <dbReference type="ARBA" id="ARBA00022840"/>
    </source>
</evidence>
<comment type="similarity">
    <text evidence="3">In the N-terminal section; belongs to the phytochrome family.</text>
</comment>
<dbReference type="InterPro" id="IPR050482">
    <property type="entry name" value="Sensor_HK_TwoCompSys"/>
</dbReference>
<dbReference type="Gene3D" id="1.20.5.1930">
    <property type="match status" value="1"/>
</dbReference>
<evidence type="ECO:0000313" key="17">
    <source>
        <dbReference type="EMBL" id="GFJ82748.1"/>
    </source>
</evidence>
<dbReference type="EC" id="2.7.13.3" evidence="4"/>
<proteinExistence type="inferred from homology"/>
<evidence type="ECO:0000256" key="4">
    <source>
        <dbReference type="ARBA" id="ARBA00012438"/>
    </source>
</evidence>
<reference evidence="17 18" key="2">
    <citation type="submission" date="2020-03" db="EMBL/GenBank/DDBJ databases">
        <authorList>
            <person name="Ichikawa N."/>
            <person name="Kimura A."/>
            <person name="Kitahashi Y."/>
            <person name="Uohara A."/>
        </authorList>
    </citation>
    <scope>NUCLEOTIDE SEQUENCE [LARGE SCALE GENOMIC DNA]</scope>
    <source>
        <strain evidence="17 18">NBRC 108639</strain>
    </source>
</reference>
<dbReference type="GO" id="GO:0046983">
    <property type="term" value="F:protein dimerization activity"/>
    <property type="evidence" value="ECO:0007669"/>
    <property type="project" value="InterPro"/>
</dbReference>
<evidence type="ECO:0000259" key="15">
    <source>
        <dbReference type="PROSITE" id="PS50046"/>
    </source>
</evidence>
<dbReference type="CDD" id="cd16917">
    <property type="entry name" value="HATPase_UhpB-NarQ-NarX-like"/>
    <property type="match status" value="1"/>
</dbReference>
<dbReference type="GO" id="GO:0005524">
    <property type="term" value="F:ATP binding"/>
    <property type="evidence" value="ECO:0007669"/>
    <property type="project" value="UniProtKB-KW"/>
</dbReference>
<organism evidence="17 18">
    <name type="scientific">Phytohabitans houttuyneae</name>
    <dbReference type="NCBI Taxonomy" id="1076126"/>
    <lineage>
        <taxon>Bacteria</taxon>
        <taxon>Bacillati</taxon>
        <taxon>Actinomycetota</taxon>
        <taxon>Actinomycetes</taxon>
        <taxon>Micromonosporales</taxon>
        <taxon>Micromonosporaceae</taxon>
    </lineage>
</organism>
<comment type="catalytic activity">
    <reaction evidence="1">
        <text>ATP + protein L-histidine = ADP + protein N-phospho-L-histidine.</text>
        <dbReference type="EC" id="2.7.13.3"/>
    </reaction>
</comment>
<feature type="transmembrane region" description="Helical" evidence="14">
    <location>
        <begin position="87"/>
        <end position="105"/>
    </location>
</feature>
<evidence type="ECO:0000259" key="16">
    <source>
        <dbReference type="PROSITE" id="PS50109"/>
    </source>
</evidence>
<comment type="caution">
    <text evidence="17">The sequence shown here is derived from an EMBL/GenBank/DDBJ whole genome shotgun (WGS) entry which is preliminary data.</text>
</comment>
<dbReference type="Gene3D" id="3.30.450.40">
    <property type="match status" value="1"/>
</dbReference>
<evidence type="ECO:0000256" key="3">
    <source>
        <dbReference type="ARBA" id="ARBA00006402"/>
    </source>
</evidence>
<feature type="transmembrane region" description="Helical" evidence="14">
    <location>
        <begin position="57"/>
        <end position="75"/>
    </location>
</feature>
<keyword evidence="11 14" id="KW-1133">Transmembrane helix</keyword>
<comment type="subcellular location">
    <subcellularLocation>
        <location evidence="2">Membrane</location>
        <topology evidence="2">Multi-pass membrane protein</topology>
    </subcellularLocation>
</comment>
<dbReference type="SUPFAM" id="SSF55874">
    <property type="entry name" value="ATPase domain of HSP90 chaperone/DNA topoisomerase II/histidine kinase"/>
    <property type="match status" value="1"/>
</dbReference>
<keyword evidence="5" id="KW-0597">Phosphoprotein</keyword>
<evidence type="ECO:0000256" key="11">
    <source>
        <dbReference type="ARBA" id="ARBA00022989"/>
    </source>
</evidence>
<evidence type="ECO:0000256" key="2">
    <source>
        <dbReference type="ARBA" id="ARBA00004141"/>
    </source>
</evidence>
<evidence type="ECO:0000256" key="5">
    <source>
        <dbReference type="ARBA" id="ARBA00022553"/>
    </source>
</evidence>
<evidence type="ECO:0000256" key="6">
    <source>
        <dbReference type="ARBA" id="ARBA00022679"/>
    </source>
</evidence>
<dbReference type="Proteomes" id="UP000482800">
    <property type="component" value="Unassembled WGS sequence"/>
</dbReference>
<dbReference type="InterPro" id="IPR025201">
    <property type="entry name" value="KdpD_TM"/>
</dbReference>
<gene>
    <name evidence="17" type="ORF">Phou_069280</name>
</gene>
<evidence type="ECO:0000256" key="12">
    <source>
        <dbReference type="ARBA" id="ARBA00023012"/>
    </source>
</evidence>
<evidence type="ECO:0000256" key="1">
    <source>
        <dbReference type="ARBA" id="ARBA00000085"/>
    </source>
</evidence>
<dbReference type="PANTHER" id="PTHR24421">
    <property type="entry name" value="NITRATE/NITRITE SENSOR PROTEIN NARX-RELATED"/>
    <property type="match status" value="1"/>
</dbReference>
<dbReference type="InterPro" id="IPR003594">
    <property type="entry name" value="HATPase_dom"/>
</dbReference>
<dbReference type="Pfam" id="PF02518">
    <property type="entry name" value="HATPase_c"/>
    <property type="match status" value="1"/>
</dbReference>
<dbReference type="PROSITE" id="PS50046">
    <property type="entry name" value="PHYTOCHROME_2"/>
    <property type="match status" value="1"/>
</dbReference>
<keyword evidence="18" id="KW-1185">Reference proteome</keyword>
<dbReference type="InterPro" id="IPR011712">
    <property type="entry name" value="Sig_transdc_His_kin_sub3_dim/P"/>
</dbReference>
<dbReference type="PANTHER" id="PTHR24421:SF10">
    <property type="entry name" value="NITRATE_NITRITE SENSOR PROTEIN NARQ"/>
    <property type="match status" value="1"/>
</dbReference>
<evidence type="ECO:0000256" key="9">
    <source>
        <dbReference type="ARBA" id="ARBA00022777"/>
    </source>
</evidence>
<dbReference type="SUPFAM" id="SSF55781">
    <property type="entry name" value="GAF domain-like"/>
    <property type="match status" value="1"/>
</dbReference>
<keyword evidence="6" id="KW-0808">Transferase</keyword>
<dbReference type="GO" id="GO:0000155">
    <property type="term" value="F:phosphorelay sensor kinase activity"/>
    <property type="evidence" value="ECO:0007669"/>
    <property type="project" value="InterPro"/>
</dbReference>
<dbReference type="EMBL" id="BLPF01000002">
    <property type="protein sequence ID" value="GFJ82748.1"/>
    <property type="molecule type" value="Genomic_DNA"/>
</dbReference>